<dbReference type="STRING" id="1802597.A2Z24_00505"/>
<dbReference type="AlphaFoldDB" id="A0A1G1WDM7"/>
<organism evidence="4 5">
    <name type="scientific">Candidatus Woykebacteria bacterium RBG_16_44_10</name>
    <dbReference type="NCBI Taxonomy" id="1802597"/>
    <lineage>
        <taxon>Bacteria</taxon>
        <taxon>Candidatus Woykeibacteriota</taxon>
    </lineage>
</organism>
<accession>A0A1G1WDM7</accession>
<dbReference type="Gene3D" id="3.40.50.2300">
    <property type="match status" value="1"/>
</dbReference>
<gene>
    <name evidence="4" type="ORF">A2Z24_00505</name>
</gene>
<dbReference type="PANTHER" id="PTHR44591:SF3">
    <property type="entry name" value="RESPONSE REGULATORY DOMAIN-CONTAINING PROTEIN"/>
    <property type="match status" value="1"/>
</dbReference>
<comment type="caution">
    <text evidence="4">The sequence shown here is derived from an EMBL/GenBank/DDBJ whole genome shotgun (WGS) entry which is preliminary data.</text>
</comment>
<dbReference type="Proteomes" id="UP000177588">
    <property type="component" value="Unassembled WGS sequence"/>
</dbReference>
<dbReference type="Pfam" id="PF00072">
    <property type="entry name" value="Response_reg"/>
    <property type="match status" value="1"/>
</dbReference>
<dbReference type="SMART" id="SM00448">
    <property type="entry name" value="REC"/>
    <property type="match status" value="1"/>
</dbReference>
<reference evidence="4 5" key="1">
    <citation type="journal article" date="2016" name="Nat. Commun.">
        <title>Thousands of microbial genomes shed light on interconnected biogeochemical processes in an aquifer system.</title>
        <authorList>
            <person name="Anantharaman K."/>
            <person name="Brown C.T."/>
            <person name="Hug L.A."/>
            <person name="Sharon I."/>
            <person name="Castelle C.J."/>
            <person name="Probst A.J."/>
            <person name="Thomas B.C."/>
            <person name="Singh A."/>
            <person name="Wilkins M.J."/>
            <person name="Karaoz U."/>
            <person name="Brodie E.L."/>
            <person name="Williams K.H."/>
            <person name="Hubbard S.S."/>
            <person name="Banfield J.F."/>
        </authorList>
    </citation>
    <scope>NUCLEOTIDE SEQUENCE [LARGE SCALE GENOMIC DNA]</scope>
</reference>
<keyword evidence="1 2" id="KW-0597">Phosphoprotein</keyword>
<name>A0A1G1WDM7_9BACT</name>
<feature type="domain" description="Response regulatory" evidence="3">
    <location>
        <begin position="7"/>
        <end position="123"/>
    </location>
</feature>
<evidence type="ECO:0000256" key="1">
    <source>
        <dbReference type="ARBA" id="ARBA00022553"/>
    </source>
</evidence>
<feature type="modified residue" description="4-aspartylphosphate" evidence="2">
    <location>
        <position position="56"/>
    </location>
</feature>
<dbReference type="GO" id="GO:0000160">
    <property type="term" value="P:phosphorelay signal transduction system"/>
    <property type="evidence" value="ECO:0007669"/>
    <property type="project" value="InterPro"/>
</dbReference>
<protein>
    <recommendedName>
        <fullName evidence="3">Response regulatory domain-containing protein</fullName>
    </recommendedName>
</protein>
<dbReference type="PANTHER" id="PTHR44591">
    <property type="entry name" value="STRESS RESPONSE REGULATOR PROTEIN 1"/>
    <property type="match status" value="1"/>
</dbReference>
<dbReference type="InterPro" id="IPR001789">
    <property type="entry name" value="Sig_transdc_resp-reg_receiver"/>
</dbReference>
<evidence type="ECO:0000313" key="5">
    <source>
        <dbReference type="Proteomes" id="UP000177588"/>
    </source>
</evidence>
<dbReference type="SUPFAM" id="SSF52172">
    <property type="entry name" value="CheY-like"/>
    <property type="match status" value="1"/>
</dbReference>
<dbReference type="InterPro" id="IPR011006">
    <property type="entry name" value="CheY-like_superfamily"/>
</dbReference>
<proteinExistence type="predicted"/>
<dbReference type="PROSITE" id="PS50110">
    <property type="entry name" value="RESPONSE_REGULATORY"/>
    <property type="match status" value="1"/>
</dbReference>
<evidence type="ECO:0000259" key="3">
    <source>
        <dbReference type="PROSITE" id="PS50110"/>
    </source>
</evidence>
<dbReference type="EMBL" id="MHCT01000021">
    <property type="protein sequence ID" value="OGY25796.1"/>
    <property type="molecule type" value="Genomic_DNA"/>
</dbReference>
<sequence>MEGTEPKILLIDDDPTFTQLYSSVFRIQKINLSVAKTGAEGLQKAGEEQPDLILLDIMLPDINGFDVLKRLKEDPRTSKITVWVISNLAEQVNKDTARSLGAKDYLVKASNTPNQVVAKINSFFRDRMPI</sequence>
<evidence type="ECO:0000256" key="2">
    <source>
        <dbReference type="PROSITE-ProRule" id="PRU00169"/>
    </source>
</evidence>
<evidence type="ECO:0000313" key="4">
    <source>
        <dbReference type="EMBL" id="OGY25796.1"/>
    </source>
</evidence>
<dbReference type="InterPro" id="IPR050595">
    <property type="entry name" value="Bact_response_regulator"/>
</dbReference>